<reference evidence="1 2" key="1">
    <citation type="submission" date="2018-11" db="EMBL/GenBank/DDBJ databases">
        <title>Genome squencing of methanotrophic bacteria isolated from alkaline groundwater in Korea.</title>
        <authorList>
            <person name="Nguyen L.N."/>
        </authorList>
    </citation>
    <scope>NUCLEOTIDE SEQUENCE [LARGE SCALE GENOMIC DNA]</scope>
    <source>
        <strain evidence="1 2">GW6</strain>
    </source>
</reference>
<evidence type="ECO:0008006" key="3">
    <source>
        <dbReference type="Google" id="ProtNLM"/>
    </source>
</evidence>
<sequence>MMSQPIALIGSAIVDVIGITPLGFGEIMEANWARHPVFDSDPYYQPTSGGDHIETLHLACRPHIFGGLDNFQSLKRHCKAREPVPYIRMSGMVGGYQGLVAVQTVSREERRIAPGGVGWRWEFTIELLFIGEHAGGGF</sequence>
<evidence type="ECO:0000313" key="1">
    <source>
        <dbReference type="EMBL" id="AZG78175.1"/>
    </source>
</evidence>
<dbReference type="EMBL" id="CP034086">
    <property type="protein sequence ID" value="AZG78175.1"/>
    <property type="molecule type" value="Genomic_DNA"/>
</dbReference>
<evidence type="ECO:0000313" key="2">
    <source>
        <dbReference type="Proteomes" id="UP000273982"/>
    </source>
</evidence>
<accession>A0A3G8MA71</accession>
<dbReference type="AlphaFoldDB" id="A0A3G8MA71"/>
<dbReference type="Pfam" id="PF06995">
    <property type="entry name" value="Phage_P2_GpU"/>
    <property type="match status" value="1"/>
</dbReference>
<dbReference type="Proteomes" id="UP000273982">
    <property type="component" value="Chromosome"/>
</dbReference>
<gene>
    <name evidence="1" type="ORF">EHO51_16340</name>
</gene>
<dbReference type="RefSeq" id="WP_124739766.1">
    <property type="nucleotide sequence ID" value="NZ_CP034086.1"/>
</dbReference>
<name>A0A3G8MA71_9HYPH</name>
<proteinExistence type="predicted"/>
<protein>
    <recommendedName>
        <fullName evidence="3">Phage tail protein</fullName>
    </recommendedName>
</protein>
<dbReference type="KEGG" id="mros:EHO51_16340"/>
<dbReference type="InterPro" id="IPR009734">
    <property type="entry name" value="Myoviridae_GpU"/>
</dbReference>
<organism evidence="1 2">
    <name type="scientific">Methylocystis rosea</name>
    <dbReference type="NCBI Taxonomy" id="173366"/>
    <lineage>
        <taxon>Bacteria</taxon>
        <taxon>Pseudomonadati</taxon>
        <taxon>Pseudomonadota</taxon>
        <taxon>Alphaproteobacteria</taxon>
        <taxon>Hyphomicrobiales</taxon>
        <taxon>Methylocystaceae</taxon>
        <taxon>Methylocystis</taxon>
    </lineage>
</organism>